<dbReference type="AlphaFoldDB" id="A0A1E7YR77"/>
<dbReference type="RefSeq" id="WP_014003745.1">
    <property type="nucleotide sequence ID" value="NZ_CP026329.1"/>
</dbReference>
<evidence type="ECO:0000313" key="2">
    <source>
        <dbReference type="Proteomes" id="UP000175616"/>
    </source>
</evidence>
<name>A0A1E7YR77_9PROT</name>
<proteinExistence type="predicted"/>
<comment type="caution">
    <text evidence="1">The sequence shown here is derived from an EMBL/GenBank/DDBJ whole genome shotgun (WGS) entry which is preliminary data.</text>
</comment>
<protein>
    <submittedName>
        <fullName evidence="1">Uncharacterized protein</fullName>
    </submittedName>
</protein>
<gene>
    <name evidence="1" type="ORF">BAE27_00865</name>
</gene>
<reference evidence="1 2" key="1">
    <citation type="submission" date="2016-06" db="EMBL/GenBank/DDBJ databases">
        <title>Gene turnover analysis identifies the evolutionary adaptation of the extremophile Acidithiobacillus caldus.</title>
        <authorList>
            <person name="Zhang X."/>
        </authorList>
    </citation>
    <scope>NUCLEOTIDE SEQUENCE [LARGE SCALE GENOMIC DNA]</scope>
    <source>
        <strain evidence="1 2">DX</strain>
    </source>
</reference>
<accession>A0A1E7YR77</accession>
<dbReference type="Proteomes" id="UP000175616">
    <property type="component" value="Unassembled WGS sequence"/>
</dbReference>
<dbReference type="EMBL" id="LZYE01000016">
    <property type="protein sequence ID" value="OFC39000.1"/>
    <property type="molecule type" value="Genomic_DNA"/>
</dbReference>
<dbReference type="PATRIC" id="fig|33059.14.peg.320"/>
<organism evidence="1 2">
    <name type="scientific">Acidithiobacillus caldus</name>
    <dbReference type="NCBI Taxonomy" id="33059"/>
    <lineage>
        <taxon>Bacteria</taxon>
        <taxon>Pseudomonadati</taxon>
        <taxon>Pseudomonadota</taxon>
        <taxon>Acidithiobacillia</taxon>
        <taxon>Acidithiobacillales</taxon>
        <taxon>Acidithiobacillaceae</taxon>
        <taxon>Acidithiobacillus</taxon>
    </lineage>
</organism>
<sequence>MRTQNPLSRLIDGLRFDVPGDLAIADQIEALAPRYLPRHRAQKVIRDIRSLRALHEREVAHV</sequence>
<evidence type="ECO:0000313" key="1">
    <source>
        <dbReference type="EMBL" id="OFC39000.1"/>
    </source>
</evidence>
<dbReference type="GeneID" id="92932897"/>